<keyword evidence="2" id="KW-1185">Reference proteome</keyword>
<dbReference type="Proteomes" id="UP000789702">
    <property type="component" value="Unassembled WGS sequence"/>
</dbReference>
<gene>
    <name evidence="1" type="ORF">DHETER_LOCUS10891</name>
</gene>
<proteinExistence type="predicted"/>
<dbReference type="EMBL" id="CAJVPU010022413">
    <property type="protein sequence ID" value="CAG8685562.1"/>
    <property type="molecule type" value="Genomic_DNA"/>
</dbReference>
<organism evidence="1 2">
    <name type="scientific">Dentiscutata heterogama</name>
    <dbReference type="NCBI Taxonomy" id="1316150"/>
    <lineage>
        <taxon>Eukaryota</taxon>
        <taxon>Fungi</taxon>
        <taxon>Fungi incertae sedis</taxon>
        <taxon>Mucoromycota</taxon>
        <taxon>Glomeromycotina</taxon>
        <taxon>Glomeromycetes</taxon>
        <taxon>Diversisporales</taxon>
        <taxon>Gigasporaceae</taxon>
        <taxon>Dentiscutata</taxon>
    </lineage>
</organism>
<sequence length="263" mass="29851">MSLIDDFIEQSNEPSNVYLETAGFEPADPVHMLETGFVSTGLAEDDSRVFTLDRVQFQPPSSIVEMSVSNEVLIMALESNHILRIDLQQAHNVEDIEMQRKSGEVKIYKIFFDPTGRHLLITTEQGENFYIFEKWKKAKVLSRFKGIIIESVGWNKTVGTSDISTKKILIGSRNGLIYEAEIESTDEYFKRGEKYFKQVYALTDNQPVTGLRVEEFPATPRKYFILATTPTRIYQFIGQANPSADIDGGSMFEGLFSKYSLSP</sequence>
<evidence type="ECO:0000313" key="2">
    <source>
        <dbReference type="Proteomes" id="UP000789702"/>
    </source>
</evidence>
<name>A0ACA9NZL2_9GLOM</name>
<comment type="caution">
    <text evidence="1">The sequence shown here is derived from an EMBL/GenBank/DDBJ whole genome shotgun (WGS) entry which is preliminary data.</text>
</comment>
<feature type="non-terminal residue" evidence="1">
    <location>
        <position position="263"/>
    </location>
</feature>
<protein>
    <submittedName>
        <fullName evidence="1">5849_t:CDS:1</fullName>
    </submittedName>
</protein>
<evidence type="ECO:0000313" key="1">
    <source>
        <dbReference type="EMBL" id="CAG8685562.1"/>
    </source>
</evidence>
<reference evidence="1" key="1">
    <citation type="submission" date="2021-06" db="EMBL/GenBank/DDBJ databases">
        <authorList>
            <person name="Kallberg Y."/>
            <person name="Tangrot J."/>
            <person name="Rosling A."/>
        </authorList>
    </citation>
    <scope>NUCLEOTIDE SEQUENCE</scope>
    <source>
        <strain evidence="1">IL203A</strain>
    </source>
</reference>
<accession>A0ACA9NZL2</accession>